<dbReference type="PANTHER" id="PTHR43190">
    <property type="entry name" value="N-ACETYL-D-GLUCOSAMINE KINASE"/>
    <property type="match status" value="1"/>
</dbReference>
<dbReference type="InterPro" id="IPR043129">
    <property type="entry name" value="ATPase_NBD"/>
</dbReference>
<dbReference type="InterPro" id="IPR002731">
    <property type="entry name" value="ATPase_BadF"/>
</dbReference>
<keyword evidence="3" id="KW-1185">Reference proteome</keyword>
<dbReference type="EMBL" id="JACXIY010000019">
    <property type="protein sequence ID" value="MBD2870252.1"/>
    <property type="molecule type" value="Genomic_DNA"/>
</dbReference>
<name>A0A927CMZ2_9BACL</name>
<dbReference type="SUPFAM" id="SSF53067">
    <property type="entry name" value="Actin-like ATPase domain"/>
    <property type="match status" value="2"/>
</dbReference>
<dbReference type="RefSeq" id="WP_190863034.1">
    <property type="nucleotide sequence ID" value="NZ_JACXIY010000019.1"/>
</dbReference>
<dbReference type="Proteomes" id="UP000632125">
    <property type="component" value="Unassembled WGS sequence"/>
</dbReference>
<evidence type="ECO:0000313" key="3">
    <source>
        <dbReference type="Proteomes" id="UP000632125"/>
    </source>
</evidence>
<comment type="caution">
    <text evidence="2">The sequence shown here is derived from an EMBL/GenBank/DDBJ whole genome shotgun (WGS) entry which is preliminary data.</text>
</comment>
<dbReference type="PANTHER" id="PTHR43190:SF3">
    <property type="entry name" value="N-ACETYL-D-GLUCOSAMINE KINASE"/>
    <property type="match status" value="1"/>
</dbReference>
<dbReference type="Pfam" id="PF01869">
    <property type="entry name" value="BcrAD_BadFG"/>
    <property type="match status" value="1"/>
</dbReference>
<accession>A0A927CMZ2</accession>
<sequence>MNEKKAVIGIDGGGTHTRVLVCDTDGNALAYVERGSASFHKDERAAQNVREAIREALSQAGCAAGQAIGLAAGIAGYDQPSDLDWIRPSTELPGLACPKWHVNDAVSAHAGALLGEPGIVVIAGTGSIIVGVTLDGEVVRNYDFHHYAASAARFLAYDAVYETLAGNADESDAELVQSMLGHWNVRSLSELGDVAKRGFHPDRRERDKHFGDFAPILTRAAEQGSSTARRVCDRAILQTKVGIELIAPSLGGGDIPVAFIGSVANSPYFYRTLRAQLDKSGNNGRFAVAEPAFPPVVGSVLLAMKHLGLPIGEAFLDNIRNGADYSA</sequence>
<reference evidence="2" key="1">
    <citation type="submission" date="2020-09" db="EMBL/GenBank/DDBJ databases">
        <title>A novel bacterium of genus Paenibacillus, isolated from South China Sea.</title>
        <authorList>
            <person name="Huang H."/>
            <person name="Mo K."/>
            <person name="Hu Y."/>
        </authorList>
    </citation>
    <scope>NUCLEOTIDE SEQUENCE</scope>
    <source>
        <strain evidence="2">IB182493</strain>
    </source>
</reference>
<protein>
    <submittedName>
        <fullName evidence="2">ATPase</fullName>
    </submittedName>
</protein>
<gene>
    <name evidence="2" type="ORF">IDH41_16855</name>
</gene>
<feature type="domain" description="ATPase BadF/BadG/BcrA/BcrD type" evidence="1">
    <location>
        <begin position="8"/>
        <end position="303"/>
    </location>
</feature>
<evidence type="ECO:0000313" key="2">
    <source>
        <dbReference type="EMBL" id="MBD2870252.1"/>
    </source>
</evidence>
<proteinExistence type="predicted"/>
<organism evidence="2 3">
    <name type="scientific">Paenibacillus arenilitoris</name>
    <dbReference type="NCBI Taxonomy" id="2772299"/>
    <lineage>
        <taxon>Bacteria</taxon>
        <taxon>Bacillati</taxon>
        <taxon>Bacillota</taxon>
        <taxon>Bacilli</taxon>
        <taxon>Bacillales</taxon>
        <taxon>Paenibacillaceae</taxon>
        <taxon>Paenibacillus</taxon>
    </lineage>
</organism>
<dbReference type="InterPro" id="IPR052519">
    <property type="entry name" value="Euk-type_GlcNAc_Kinase"/>
</dbReference>
<dbReference type="AlphaFoldDB" id="A0A927CMZ2"/>
<dbReference type="Gene3D" id="3.30.420.40">
    <property type="match status" value="2"/>
</dbReference>
<evidence type="ECO:0000259" key="1">
    <source>
        <dbReference type="Pfam" id="PF01869"/>
    </source>
</evidence>